<dbReference type="EC" id="3.2.1.21" evidence="3"/>
<dbReference type="InterPro" id="IPR019800">
    <property type="entry name" value="Glyco_hydro_3_AS"/>
</dbReference>
<reference evidence="9" key="2">
    <citation type="submission" date="2020-09" db="EMBL/GenBank/DDBJ databases">
        <authorList>
            <person name="Sun Q."/>
            <person name="Zhou Y."/>
        </authorList>
    </citation>
    <scope>NUCLEOTIDE SEQUENCE</scope>
    <source>
        <strain evidence="9">CGMCC 1.15290</strain>
    </source>
</reference>
<dbReference type="Proteomes" id="UP000627292">
    <property type="component" value="Unassembled WGS sequence"/>
</dbReference>
<dbReference type="FunFam" id="2.60.40.10:FF:000495">
    <property type="entry name" value="Periplasmic beta-glucosidase"/>
    <property type="match status" value="1"/>
</dbReference>
<dbReference type="InterPro" id="IPR013783">
    <property type="entry name" value="Ig-like_fold"/>
</dbReference>
<evidence type="ECO:0000313" key="10">
    <source>
        <dbReference type="Proteomes" id="UP000627292"/>
    </source>
</evidence>
<keyword evidence="4" id="KW-0732">Signal</keyword>
<dbReference type="Pfam" id="PF00933">
    <property type="entry name" value="Glyco_hydro_3"/>
    <property type="match status" value="1"/>
</dbReference>
<feature type="domain" description="Fibronectin type III-like" evidence="8">
    <location>
        <begin position="648"/>
        <end position="717"/>
    </location>
</feature>
<dbReference type="PROSITE" id="PS00775">
    <property type="entry name" value="GLYCOSYL_HYDROL_F3"/>
    <property type="match status" value="1"/>
</dbReference>
<evidence type="ECO:0000256" key="5">
    <source>
        <dbReference type="ARBA" id="ARBA00022801"/>
    </source>
</evidence>
<gene>
    <name evidence="9" type="ORF">GCM10011379_45360</name>
</gene>
<dbReference type="AlphaFoldDB" id="A0A917MY37"/>
<dbReference type="SMART" id="SM01217">
    <property type="entry name" value="Fn3_like"/>
    <property type="match status" value="1"/>
</dbReference>
<dbReference type="FunFam" id="3.20.20.300:FF:000005">
    <property type="entry name" value="Periplasmic beta-glucosidase"/>
    <property type="match status" value="1"/>
</dbReference>
<dbReference type="PANTHER" id="PTHR30620:SF16">
    <property type="entry name" value="LYSOSOMAL BETA GLUCOSIDASE"/>
    <property type="match status" value="1"/>
</dbReference>
<dbReference type="InterPro" id="IPR002772">
    <property type="entry name" value="Glyco_hydro_3_C"/>
</dbReference>
<evidence type="ECO:0000256" key="3">
    <source>
        <dbReference type="ARBA" id="ARBA00012744"/>
    </source>
</evidence>
<evidence type="ECO:0000256" key="4">
    <source>
        <dbReference type="ARBA" id="ARBA00022729"/>
    </source>
</evidence>
<evidence type="ECO:0000256" key="7">
    <source>
        <dbReference type="RuleBase" id="RU361161"/>
    </source>
</evidence>
<protein>
    <recommendedName>
        <fullName evidence="3">beta-glucosidase</fullName>
        <ecNumber evidence="3">3.2.1.21</ecNumber>
    </recommendedName>
</protein>
<evidence type="ECO:0000256" key="6">
    <source>
        <dbReference type="ARBA" id="ARBA00023295"/>
    </source>
</evidence>
<dbReference type="Pfam" id="PF14310">
    <property type="entry name" value="Fn3-like"/>
    <property type="match status" value="1"/>
</dbReference>
<dbReference type="InterPro" id="IPR051915">
    <property type="entry name" value="Cellulose_Degrad_GH3"/>
</dbReference>
<dbReference type="GO" id="GO:0008422">
    <property type="term" value="F:beta-glucosidase activity"/>
    <property type="evidence" value="ECO:0007669"/>
    <property type="project" value="UniProtKB-EC"/>
</dbReference>
<dbReference type="SUPFAM" id="SSF51445">
    <property type="entry name" value="(Trans)glycosidases"/>
    <property type="match status" value="1"/>
</dbReference>
<organism evidence="9 10">
    <name type="scientific">Filimonas zeae</name>
    <dbReference type="NCBI Taxonomy" id="1737353"/>
    <lineage>
        <taxon>Bacteria</taxon>
        <taxon>Pseudomonadati</taxon>
        <taxon>Bacteroidota</taxon>
        <taxon>Chitinophagia</taxon>
        <taxon>Chitinophagales</taxon>
        <taxon>Chitinophagaceae</taxon>
        <taxon>Filimonas</taxon>
    </lineage>
</organism>
<dbReference type="PRINTS" id="PR00133">
    <property type="entry name" value="GLHYDRLASE3"/>
</dbReference>
<comment type="caution">
    <text evidence="9">The sequence shown here is derived from an EMBL/GenBank/DDBJ whole genome shotgun (WGS) entry which is preliminary data.</text>
</comment>
<dbReference type="EMBL" id="BMIB01000004">
    <property type="protein sequence ID" value="GGH78065.1"/>
    <property type="molecule type" value="Genomic_DNA"/>
</dbReference>
<dbReference type="Gene3D" id="2.60.40.10">
    <property type="entry name" value="Immunoglobulins"/>
    <property type="match status" value="1"/>
</dbReference>
<dbReference type="InterPro" id="IPR017853">
    <property type="entry name" value="GH"/>
</dbReference>
<proteinExistence type="inferred from homology"/>
<name>A0A917MY37_9BACT</name>
<dbReference type="Gene3D" id="3.40.50.1700">
    <property type="entry name" value="Glycoside hydrolase family 3 C-terminal domain"/>
    <property type="match status" value="1"/>
</dbReference>
<sequence>MAVATAGYAQSYDPVLLKKTNALLAKMTLEEKIGQLNQYSGKDVTGPVNAQNKTQKEDIRNGLVGSMLNVKGVKDTREIQELALQSRLKIPLLFSLDVIHGYKTVFPIPLAETASWDTELMEQSAHIAAKEAAASGIHWTFAPMVDIAKDPRWGRVMEGAGEDTYLGVLAAKARVKGFQGAKLGGTDAVMACAKHFAAYGAAIAGRDYNAVDMSLHQLWQDYLPPFKAAVDAGAATFMNSFNTLNGIPATGNKYLQRDILKGQWKFSGFVVSDWGSIGEMVNHGFANNDTIAALKAITAGSDMDMESKAYLAGLASLVKNGKVNIALVDDAVRRILYKKFELGLFDDPFRFCNEAREQQVMNDASHVAIALKAAERSIVLLKNNQVLPLSSGTKTIAVIGPLAQSRRDMAGSWTVNPVDTNLIVTLYQGLKNNAAGATVLTANGCVVNGGDKNGFEEALSVAAKADVVVMAIGETWDMSGEAKSRSDIRMPGLQQQLLAAVKATGKPLVAVVMAGRPLVMDTVVAQADAVVYAWWLGNEAGNAIANVLLGKYNPSGKLPMTFPRNVGQIPVTYKQQNTGRPVTNENNVVYRSAYIDVTNRPAFAFGYGLSYTTFSYSGLQVSKPAFSGNDSVVVSFTLTNTGKYAGEEVAQLYIRDKVSDIVRPVKELTGFKKLMLQPGAQQTIRFTINKEKLAYYNSDLKKITEAGDFEVMIGGSSDNTPLKTTIRFQ</sequence>
<keyword evidence="6 7" id="KW-0326">Glycosidase</keyword>
<evidence type="ECO:0000259" key="8">
    <source>
        <dbReference type="SMART" id="SM01217"/>
    </source>
</evidence>
<dbReference type="InterPro" id="IPR036962">
    <property type="entry name" value="Glyco_hydro_3_N_sf"/>
</dbReference>
<dbReference type="NCBIfam" id="NF011678">
    <property type="entry name" value="PRK15098.1"/>
    <property type="match status" value="1"/>
</dbReference>
<dbReference type="InterPro" id="IPR036881">
    <property type="entry name" value="Glyco_hydro_3_C_sf"/>
</dbReference>
<evidence type="ECO:0000256" key="2">
    <source>
        <dbReference type="ARBA" id="ARBA00005336"/>
    </source>
</evidence>
<dbReference type="InterPro" id="IPR026891">
    <property type="entry name" value="Fn3-like"/>
</dbReference>
<comment type="catalytic activity">
    <reaction evidence="1">
        <text>Hydrolysis of terminal, non-reducing beta-D-glucosyl residues with release of beta-D-glucose.</text>
        <dbReference type="EC" id="3.2.1.21"/>
    </reaction>
</comment>
<dbReference type="SUPFAM" id="SSF52279">
    <property type="entry name" value="Beta-D-glucan exohydrolase, C-terminal domain"/>
    <property type="match status" value="1"/>
</dbReference>
<comment type="similarity">
    <text evidence="2 7">Belongs to the glycosyl hydrolase 3 family.</text>
</comment>
<evidence type="ECO:0000256" key="1">
    <source>
        <dbReference type="ARBA" id="ARBA00000448"/>
    </source>
</evidence>
<reference evidence="9" key="1">
    <citation type="journal article" date="2014" name="Int. J. Syst. Evol. Microbiol.">
        <title>Complete genome sequence of Corynebacterium casei LMG S-19264T (=DSM 44701T), isolated from a smear-ripened cheese.</title>
        <authorList>
            <consortium name="US DOE Joint Genome Institute (JGI-PGF)"/>
            <person name="Walter F."/>
            <person name="Albersmeier A."/>
            <person name="Kalinowski J."/>
            <person name="Ruckert C."/>
        </authorList>
    </citation>
    <scope>NUCLEOTIDE SEQUENCE</scope>
    <source>
        <strain evidence="9">CGMCC 1.15290</strain>
    </source>
</reference>
<dbReference type="Pfam" id="PF01915">
    <property type="entry name" value="Glyco_hydro_3_C"/>
    <property type="match status" value="1"/>
</dbReference>
<keyword evidence="5 7" id="KW-0378">Hydrolase</keyword>
<evidence type="ECO:0000313" key="9">
    <source>
        <dbReference type="EMBL" id="GGH78065.1"/>
    </source>
</evidence>
<keyword evidence="10" id="KW-1185">Reference proteome</keyword>
<dbReference type="InterPro" id="IPR001764">
    <property type="entry name" value="Glyco_hydro_3_N"/>
</dbReference>
<dbReference type="Gene3D" id="3.20.20.300">
    <property type="entry name" value="Glycoside hydrolase, family 3, N-terminal domain"/>
    <property type="match status" value="1"/>
</dbReference>
<accession>A0A917MY37</accession>
<dbReference type="PANTHER" id="PTHR30620">
    <property type="entry name" value="PERIPLASMIC BETA-GLUCOSIDASE-RELATED"/>
    <property type="match status" value="1"/>
</dbReference>
<dbReference type="GO" id="GO:0009251">
    <property type="term" value="P:glucan catabolic process"/>
    <property type="evidence" value="ECO:0007669"/>
    <property type="project" value="TreeGrafter"/>
</dbReference>